<proteinExistence type="predicted"/>
<evidence type="ECO:0000313" key="2">
    <source>
        <dbReference type="Proteomes" id="UP000886501"/>
    </source>
</evidence>
<sequence length="225" mass="25707">MFPLWKGNCISFGNPSKNGRKLSITDLTMGISSRRRRHDSGSDITFSDCFEILCTRSTMQKHRGTFFSIVRRKIGDLNIIMAGEVDCSTSMNMEPSLKDYIELKTTYKVNPLFPPRWRDQLFPKWYLQSWMLGVQVLQVGYRDSRNRVLTIRQKPVNEVLRDAQKYAPYFNPDVDIGRVHAILSTLLGYFRSLGSSVSAQEKFELHVDANGDAWVTSPTNSNPTG</sequence>
<gene>
    <name evidence="1" type="ORF">BDM02DRAFT_901105</name>
</gene>
<evidence type="ECO:0000313" key="1">
    <source>
        <dbReference type="EMBL" id="KAF9651206.1"/>
    </source>
</evidence>
<keyword evidence="2" id="KW-1185">Reference proteome</keyword>
<dbReference type="EMBL" id="MU117977">
    <property type="protein sequence ID" value="KAF9651206.1"/>
    <property type="molecule type" value="Genomic_DNA"/>
</dbReference>
<organism evidence="1 2">
    <name type="scientific">Thelephora ganbajun</name>
    <name type="common">Ganba fungus</name>
    <dbReference type="NCBI Taxonomy" id="370292"/>
    <lineage>
        <taxon>Eukaryota</taxon>
        <taxon>Fungi</taxon>
        <taxon>Dikarya</taxon>
        <taxon>Basidiomycota</taxon>
        <taxon>Agaricomycotina</taxon>
        <taxon>Agaricomycetes</taxon>
        <taxon>Thelephorales</taxon>
        <taxon>Thelephoraceae</taxon>
        <taxon>Thelephora</taxon>
    </lineage>
</organism>
<dbReference type="Proteomes" id="UP000886501">
    <property type="component" value="Unassembled WGS sequence"/>
</dbReference>
<accession>A0ACB6ZP51</accession>
<reference evidence="1" key="1">
    <citation type="submission" date="2019-10" db="EMBL/GenBank/DDBJ databases">
        <authorList>
            <consortium name="DOE Joint Genome Institute"/>
            <person name="Kuo A."/>
            <person name="Miyauchi S."/>
            <person name="Kiss E."/>
            <person name="Drula E."/>
            <person name="Kohler A."/>
            <person name="Sanchez-Garcia M."/>
            <person name="Andreopoulos B."/>
            <person name="Barry K.W."/>
            <person name="Bonito G."/>
            <person name="Buee M."/>
            <person name="Carver A."/>
            <person name="Chen C."/>
            <person name="Cichocki N."/>
            <person name="Clum A."/>
            <person name="Culley D."/>
            <person name="Crous P.W."/>
            <person name="Fauchery L."/>
            <person name="Girlanda M."/>
            <person name="Hayes R."/>
            <person name="Keri Z."/>
            <person name="Labutti K."/>
            <person name="Lipzen A."/>
            <person name="Lombard V."/>
            <person name="Magnuson J."/>
            <person name="Maillard F."/>
            <person name="Morin E."/>
            <person name="Murat C."/>
            <person name="Nolan M."/>
            <person name="Ohm R."/>
            <person name="Pangilinan J."/>
            <person name="Pereira M."/>
            <person name="Perotto S."/>
            <person name="Peter M."/>
            <person name="Riley R."/>
            <person name="Sitrit Y."/>
            <person name="Stielow B."/>
            <person name="Szollosi G."/>
            <person name="Zifcakova L."/>
            <person name="Stursova M."/>
            <person name="Spatafora J.W."/>
            <person name="Tedersoo L."/>
            <person name="Vaario L.-M."/>
            <person name="Yamada A."/>
            <person name="Yan M."/>
            <person name="Wang P."/>
            <person name="Xu J."/>
            <person name="Bruns T."/>
            <person name="Baldrian P."/>
            <person name="Vilgalys R."/>
            <person name="Henrissat B."/>
            <person name="Grigoriev I.V."/>
            <person name="Hibbett D."/>
            <person name="Nagy L.G."/>
            <person name="Martin F.M."/>
        </authorList>
    </citation>
    <scope>NUCLEOTIDE SEQUENCE</scope>
    <source>
        <strain evidence="1">P2</strain>
    </source>
</reference>
<reference evidence="1" key="2">
    <citation type="journal article" date="2020" name="Nat. Commun.">
        <title>Large-scale genome sequencing of mycorrhizal fungi provides insights into the early evolution of symbiotic traits.</title>
        <authorList>
            <person name="Miyauchi S."/>
            <person name="Kiss E."/>
            <person name="Kuo A."/>
            <person name="Drula E."/>
            <person name="Kohler A."/>
            <person name="Sanchez-Garcia M."/>
            <person name="Morin E."/>
            <person name="Andreopoulos B."/>
            <person name="Barry K.W."/>
            <person name="Bonito G."/>
            <person name="Buee M."/>
            <person name="Carver A."/>
            <person name="Chen C."/>
            <person name="Cichocki N."/>
            <person name="Clum A."/>
            <person name="Culley D."/>
            <person name="Crous P.W."/>
            <person name="Fauchery L."/>
            <person name="Girlanda M."/>
            <person name="Hayes R.D."/>
            <person name="Keri Z."/>
            <person name="LaButti K."/>
            <person name="Lipzen A."/>
            <person name="Lombard V."/>
            <person name="Magnuson J."/>
            <person name="Maillard F."/>
            <person name="Murat C."/>
            <person name="Nolan M."/>
            <person name="Ohm R.A."/>
            <person name="Pangilinan J."/>
            <person name="Pereira M.F."/>
            <person name="Perotto S."/>
            <person name="Peter M."/>
            <person name="Pfister S."/>
            <person name="Riley R."/>
            <person name="Sitrit Y."/>
            <person name="Stielow J.B."/>
            <person name="Szollosi G."/>
            <person name="Zifcakova L."/>
            <person name="Stursova M."/>
            <person name="Spatafora J.W."/>
            <person name="Tedersoo L."/>
            <person name="Vaario L.M."/>
            <person name="Yamada A."/>
            <person name="Yan M."/>
            <person name="Wang P."/>
            <person name="Xu J."/>
            <person name="Bruns T."/>
            <person name="Baldrian P."/>
            <person name="Vilgalys R."/>
            <person name="Dunand C."/>
            <person name="Henrissat B."/>
            <person name="Grigoriev I.V."/>
            <person name="Hibbett D."/>
            <person name="Nagy L.G."/>
            <person name="Martin F.M."/>
        </authorList>
    </citation>
    <scope>NUCLEOTIDE SEQUENCE</scope>
    <source>
        <strain evidence="1">P2</strain>
    </source>
</reference>
<comment type="caution">
    <text evidence="1">The sequence shown here is derived from an EMBL/GenBank/DDBJ whole genome shotgun (WGS) entry which is preliminary data.</text>
</comment>
<name>A0ACB6ZP51_THEGA</name>
<protein>
    <submittedName>
        <fullName evidence="1">Uncharacterized protein</fullName>
    </submittedName>
</protein>